<accession>A0A4Q8B4Q3</accession>
<evidence type="ECO:0000259" key="7">
    <source>
        <dbReference type="Pfam" id="PF00291"/>
    </source>
</evidence>
<dbReference type="CDD" id="cd01563">
    <property type="entry name" value="Thr-synth_1"/>
    <property type="match status" value="1"/>
</dbReference>
<gene>
    <name evidence="8" type="ORF">EV384_0279</name>
</gene>
<proteinExistence type="inferred from homology"/>
<dbReference type="GO" id="GO:0004795">
    <property type="term" value="F:threonine synthase activity"/>
    <property type="evidence" value="ECO:0007669"/>
    <property type="project" value="UniProtKB-UniRule"/>
</dbReference>
<reference evidence="8 9" key="1">
    <citation type="submission" date="2019-02" db="EMBL/GenBank/DDBJ databases">
        <title>Sequencing the genomes of 1000 actinobacteria strains.</title>
        <authorList>
            <person name="Klenk H.-P."/>
        </authorList>
    </citation>
    <scope>NUCLEOTIDE SEQUENCE [LARGE SCALE GENOMIC DNA]</scope>
    <source>
        <strain evidence="8 9">DSM 45612</strain>
    </source>
</reference>
<keyword evidence="9" id="KW-1185">Reference proteome</keyword>
<dbReference type="AlphaFoldDB" id="A0A4Q8B4Q3"/>
<dbReference type="GO" id="GO:0006565">
    <property type="term" value="P:L-serine catabolic process"/>
    <property type="evidence" value="ECO:0007669"/>
    <property type="project" value="TreeGrafter"/>
</dbReference>
<name>A0A4Q8B4Q3_9ACTN</name>
<dbReference type="GO" id="GO:0009088">
    <property type="term" value="P:threonine biosynthetic process"/>
    <property type="evidence" value="ECO:0007669"/>
    <property type="project" value="UniProtKB-UniRule"/>
</dbReference>
<dbReference type="PANTHER" id="PTHR48078:SF6">
    <property type="entry name" value="L-THREONINE DEHYDRATASE CATABOLIC TDCB"/>
    <property type="match status" value="1"/>
</dbReference>
<evidence type="ECO:0000313" key="9">
    <source>
        <dbReference type="Proteomes" id="UP000294114"/>
    </source>
</evidence>
<dbReference type="PANTHER" id="PTHR48078">
    <property type="entry name" value="THREONINE DEHYDRATASE, MITOCHONDRIAL-RELATED"/>
    <property type="match status" value="1"/>
</dbReference>
<comment type="cofactor">
    <cofactor evidence="1 6">
        <name>pyridoxal 5'-phosphate</name>
        <dbReference type="ChEBI" id="CHEBI:597326"/>
    </cofactor>
</comment>
<evidence type="ECO:0000256" key="6">
    <source>
        <dbReference type="PIRSR" id="PIRSR604450-51"/>
    </source>
</evidence>
<dbReference type="RefSeq" id="WP_130329353.1">
    <property type="nucleotide sequence ID" value="NZ_SHLD01000001.1"/>
</dbReference>
<dbReference type="NCBIfam" id="TIGR00260">
    <property type="entry name" value="thrC"/>
    <property type="match status" value="1"/>
</dbReference>
<dbReference type="InterPro" id="IPR001926">
    <property type="entry name" value="TrpB-like_PALP"/>
</dbReference>
<dbReference type="InterPro" id="IPR036052">
    <property type="entry name" value="TrpB-like_PALP_sf"/>
</dbReference>
<evidence type="ECO:0000256" key="5">
    <source>
        <dbReference type="NCBIfam" id="TIGR00260"/>
    </source>
</evidence>
<keyword evidence="3 6" id="KW-0663">Pyridoxal phosphate</keyword>
<dbReference type="InterPro" id="IPR004450">
    <property type="entry name" value="Thr_synthase-like"/>
</dbReference>
<sequence length="429" mass="44910">MTSTLPAAPGIDTTLSPARALVCRACSARYPLAAQHACYECFGPLEVDYDAAALATVTREQIEAGPKNLWRYAALLPAGQDPATRVTVDPGLTPLVAAPHLAAELGITAPLWVKDDSANPTHSFKDRVVSVALTAARALGFTRYACASTGNLANSVAAHAARAGAPSVVFIPSDLEQGKVVTTAVYGGDLVAIDGSYDDVNRLCGELVETDEFEDTAFVNVNVRPYYAEGSKTLGYEVAEQLGWRIPAQVVIPMASGELLTKIDKAFSELVEIGLVEAPAGGWKVFGAQSAGCNPIATALHADSDTITPVKPTGIAKSLNIGDPAAGLYALEAVRRTDGWMEYADDDEIRAGIRLLARTTGVFAETAGGVTVAVLRKLVESGRLDPTAETVVFNTGEGLKTIDAVAPEVGPTHRIKPSLRAARDAGLLS</sequence>
<comment type="caution">
    <text evidence="8">The sequence shown here is derived from an EMBL/GenBank/DDBJ whole genome shotgun (WGS) entry which is preliminary data.</text>
</comment>
<dbReference type="OrthoDB" id="9778118at2"/>
<dbReference type="EMBL" id="SHLD01000001">
    <property type="protein sequence ID" value="RZU71945.1"/>
    <property type="molecule type" value="Genomic_DNA"/>
</dbReference>
<protein>
    <recommendedName>
        <fullName evidence="5">Threonine synthase</fullName>
        <ecNumber evidence="5">4.2.3.1</ecNumber>
    </recommendedName>
</protein>
<dbReference type="InterPro" id="IPR050147">
    <property type="entry name" value="Ser/Thr_Dehydratase"/>
</dbReference>
<evidence type="ECO:0000256" key="1">
    <source>
        <dbReference type="ARBA" id="ARBA00001933"/>
    </source>
</evidence>
<evidence type="ECO:0000256" key="2">
    <source>
        <dbReference type="ARBA" id="ARBA00005517"/>
    </source>
</evidence>
<keyword evidence="4" id="KW-0456">Lyase</keyword>
<dbReference type="Proteomes" id="UP000294114">
    <property type="component" value="Unassembled WGS sequence"/>
</dbReference>
<evidence type="ECO:0000256" key="3">
    <source>
        <dbReference type="ARBA" id="ARBA00022898"/>
    </source>
</evidence>
<evidence type="ECO:0000256" key="4">
    <source>
        <dbReference type="ARBA" id="ARBA00023239"/>
    </source>
</evidence>
<dbReference type="GO" id="GO:0009097">
    <property type="term" value="P:isoleucine biosynthetic process"/>
    <property type="evidence" value="ECO:0007669"/>
    <property type="project" value="TreeGrafter"/>
</dbReference>
<organism evidence="8 9">
    <name type="scientific">Micromonospora kangleipakensis</name>
    <dbReference type="NCBI Taxonomy" id="1077942"/>
    <lineage>
        <taxon>Bacteria</taxon>
        <taxon>Bacillati</taxon>
        <taxon>Actinomycetota</taxon>
        <taxon>Actinomycetes</taxon>
        <taxon>Micromonosporales</taxon>
        <taxon>Micromonosporaceae</taxon>
        <taxon>Micromonospora</taxon>
    </lineage>
</organism>
<dbReference type="Gene3D" id="3.40.50.1100">
    <property type="match status" value="2"/>
</dbReference>
<feature type="domain" description="Tryptophan synthase beta chain-like PALP" evidence="7">
    <location>
        <begin position="90"/>
        <end position="396"/>
    </location>
</feature>
<dbReference type="GO" id="GO:0006567">
    <property type="term" value="P:L-threonine catabolic process"/>
    <property type="evidence" value="ECO:0007669"/>
    <property type="project" value="TreeGrafter"/>
</dbReference>
<dbReference type="GO" id="GO:0004794">
    <property type="term" value="F:threonine deaminase activity"/>
    <property type="evidence" value="ECO:0007669"/>
    <property type="project" value="TreeGrafter"/>
</dbReference>
<feature type="modified residue" description="N6-(pyridoxal phosphate)lysine" evidence="6">
    <location>
        <position position="125"/>
    </location>
</feature>
<dbReference type="EC" id="4.2.3.1" evidence="5"/>
<evidence type="ECO:0000313" key="8">
    <source>
        <dbReference type="EMBL" id="RZU71945.1"/>
    </source>
</evidence>
<dbReference type="GO" id="GO:0003941">
    <property type="term" value="F:L-serine ammonia-lyase activity"/>
    <property type="evidence" value="ECO:0007669"/>
    <property type="project" value="TreeGrafter"/>
</dbReference>
<comment type="similarity">
    <text evidence="2">Belongs to the threonine synthase family.</text>
</comment>
<dbReference type="SUPFAM" id="SSF53686">
    <property type="entry name" value="Tryptophan synthase beta subunit-like PLP-dependent enzymes"/>
    <property type="match status" value="1"/>
</dbReference>
<dbReference type="Pfam" id="PF00291">
    <property type="entry name" value="PALP"/>
    <property type="match status" value="1"/>
</dbReference>